<feature type="compositionally biased region" description="Polar residues" evidence="1">
    <location>
        <begin position="135"/>
        <end position="150"/>
    </location>
</feature>
<accession>A0ABW0VX70</accession>
<organism evidence="3 4">
    <name type="scientific">Paenibacillus solisilvae</name>
    <dbReference type="NCBI Taxonomy" id="2486751"/>
    <lineage>
        <taxon>Bacteria</taxon>
        <taxon>Bacillati</taxon>
        <taxon>Bacillota</taxon>
        <taxon>Bacilli</taxon>
        <taxon>Bacillales</taxon>
        <taxon>Paenibacillaceae</taxon>
        <taxon>Paenibacillus</taxon>
    </lineage>
</organism>
<evidence type="ECO:0000313" key="3">
    <source>
        <dbReference type="EMBL" id="MFC5649788.1"/>
    </source>
</evidence>
<comment type="caution">
    <text evidence="3">The sequence shown here is derived from an EMBL/GenBank/DDBJ whole genome shotgun (WGS) entry which is preliminary data.</text>
</comment>
<dbReference type="Proteomes" id="UP001596047">
    <property type="component" value="Unassembled WGS sequence"/>
</dbReference>
<dbReference type="RefSeq" id="WP_379188330.1">
    <property type="nucleotide sequence ID" value="NZ_JBHSOW010000041.1"/>
</dbReference>
<reference evidence="4" key="1">
    <citation type="journal article" date="2019" name="Int. J. Syst. Evol. Microbiol.">
        <title>The Global Catalogue of Microorganisms (GCM) 10K type strain sequencing project: providing services to taxonomists for standard genome sequencing and annotation.</title>
        <authorList>
            <consortium name="The Broad Institute Genomics Platform"/>
            <consortium name="The Broad Institute Genome Sequencing Center for Infectious Disease"/>
            <person name="Wu L."/>
            <person name="Ma J."/>
        </authorList>
    </citation>
    <scope>NUCLEOTIDE SEQUENCE [LARGE SCALE GENOMIC DNA]</scope>
    <source>
        <strain evidence="4">CGMCC 1.3240</strain>
    </source>
</reference>
<dbReference type="InterPro" id="IPR037053">
    <property type="entry name" value="Phage_tail_collar_dom_sf"/>
</dbReference>
<protein>
    <submittedName>
        <fullName evidence="3">Phage tail protein</fullName>
    </submittedName>
</protein>
<dbReference type="EMBL" id="JBHSOW010000041">
    <property type="protein sequence ID" value="MFC5649788.1"/>
    <property type="molecule type" value="Genomic_DNA"/>
</dbReference>
<gene>
    <name evidence="3" type="ORF">ACFPYJ_11775</name>
</gene>
<keyword evidence="4" id="KW-1185">Reference proteome</keyword>
<sequence length="172" mass="17995">MDSYIGEIRLFAGSFAPRNWALCNGQLLSIAQNTALFSLLGTQYGGDGRVTFALPDLQGRAPLHQGEGPGLTARTVGESGGGSSVVLNINEIPAHTHVPNAQSSQGAADPTNAIWTNTAGLRGPQIYSAAPDHSMSPQAVQVSGGSQPHNNMQPYVGVNYIISLTGIYPPRQ</sequence>
<proteinExistence type="predicted"/>
<evidence type="ECO:0000259" key="2">
    <source>
        <dbReference type="Pfam" id="PF07484"/>
    </source>
</evidence>
<feature type="domain" description="Phage tail collar" evidence="2">
    <location>
        <begin position="6"/>
        <end position="62"/>
    </location>
</feature>
<dbReference type="Gene3D" id="3.90.1340.10">
    <property type="entry name" value="Phage tail collar domain"/>
    <property type="match status" value="1"/>
</dbReference>
<dbReference type="Pfam" id="PF07484">
    <property type="entry name" value="Collar"/>
    <property type="match status" value="1"/>
</dbReference>
<evidence type="ECO:0000256" key="1">
    <source>
        <dbReference type="SAM" id="MobiDB-lite"/>
    </source>
</evidence>
<dbReference type="InterPro" id="IPR011083">
    <property type="entry name" value="Phage_tail_collar_dom"/>
</dbReference>
<feature type="region of interest" description="Disordered" evidence="1">
    <location>
        <begin position="125"/>
        <end position="150"/>
    </location>
</feature>
<name>A0ABW0VX70_9BACL</name>
<dbReference type="SUPFAM" id="SSF88874">
    <property type="entry name" value="Receptor-binding domain of short tail fibre protein gp12"/>
    <property type="match status" value="1"/>
</dbReference>
<evidence type="ECO:0000313" key="4">
    <source>
        <dbReference type="Proteomes" id="UP001596047"/>
    </source>
</evidence>